<keyword evidence="13 15" id="KW-0460">Magnesium</keyword>
<comment type="subunit">
    <text evidence="4 15">Homodimer.</text>
</comment>
<feature type="domain" description="RNase III" evidence="17">
    <location>
        <begin position="4"/>
        <end position="132"/>
    </location>
</feature>
<accession>A0A415PIB3</accession>
<evidence type="ECO:0000259" key="17">
    <source>
        <dbReference type="PROSITE" id="PS50142"/>
    </source>
</evidence>
<evidence type="ECO:0000256" key="1">
    <source>
        <dbReference type="ARBA" id="ARBA00000109"/>
    </source>
</evidence>
<protein>
    <recommendedName>
        <fullName evidence="15">Ribonuclease 3</fullName>
        <ecNumber evidence="15">3.1.26.3</ecNumber>
    </recommendedName>
    <alternativeName>
        <fullName evidence="15">Ribonuclease III</fullName>
        <shortName evidence="15">RNase III</shortName>
    </alternativeName>
</protein>
<comment type="caution">
    <text evidence="18">The sequence shown here is derived from an EMBL/GenBank/DDBJ whole genome shotgun (WGS) entry which is preliminary data.</text>
</comment>
<keyword evidence="6 15" id="KW-0698">rRNA processing</keyword>
<dbReference type="AlphaFoldDB" id="A0A415PIB3"/>
<dbReference type="FunFam" id="1.10.1520.10:FF:000001">
    <property type="entry name" value="Ribonuclease 3"/>
    <property type="match status" value="1"/>
</dbReference>
<dbReference type="EC" id="3.1.26.3" evidence="15"/>
<evidence type="ECO:0000256" key="13">
    <source>
        <dbReference type="ARBA" id="ARBA00022842"/>
    </source>
</evidence>
<dbReference type="GO" id="GO:0046872">
    <property type="term" value="F:metal ion binding"/>
    <property type="evidence" value="ECO:0007669"/>
    <property type="project" value="UniProtKB-KW"/>
</dbReference>
<dbReference type="HAMAP" id="MF_00104">
    <property type="entry name" value="RNase_III"/>
    <property type="match status" value="1"/>
</dbReference>
<dbReference type="GO" id="GO:0010468">
    <property type="term" value="P:regulation of gene expression"/>
    <property type="evidence" value="ECO:0007669"/>
    <property type="project" value="TreeGrafter"/>
</dbReference>
<comment type="catalytic activity">
    <reaction evidence="1 15">
        <text>Endonucleolytic cleavage to 5'-phosphomonoester.</text>
        <dbReference type="EC" id="3.1.26.3"/>
    </reaction>
</comment>
<feature type="binding site" evidence="15">
    <location>
        <position position="121"/>
    </location>
    <ligand>
        <name>Mg(2+)</name>
        <dbReference type="ChEBI" id="CHEBI:18420"/>
    </ligand>
</feature>
<dbReference type="PANTHER" id="PTHR11207:SF0">
    <property type="entry name" value="RIBONUCLEASE 3"/>
    <property type="match status" value="1"/>
</dbReference>
<evidence type="ECO:0000256" key="11">
    <source>
        <dbReference type="ARBA" id="ARBA00022759"/>
    </source>
</evidence>
<dbReference type="GeneID" id="92793609"/>
<keyword evidence="5 15" id="KW-0963">Cytoplasm</keyword>
<dbReference type="GO" id="GO:0019843">
    <property type="term" value="F:rRNA binding"/>
    <property type="evidence" value="ECO:0007669"/>
    <property type="project" value="UniProtKB-KW"/>
</dbReference>
<dbReference type="InterPro" id="IPR000999">
    <property type="entry name" value="RNase_III_dom"/>
</dbReference>
<dbReference type="InterPro" id="IPR014720">
    <property type="entry name" value="dsRBD_dom"/>
</dbReference>
<feature type="binding site" evidence="15">
    <location>
        <position position="118"/>
    </location>
    <ligand>
        <name>Mg(2+)</name>
        <dbReference type="ChEBI" id="CHEBI:18420"/>
    </ligand>
</feature>
<feature type="active site" evidence="15">
    <location>
        <position position="121"/>
    </location>
</feature>
<dbReference type="CDD" id="cd10845">
    <property type="entry name" value="DSRM_RNAse_III_family"/>
    <property type="match status" value="1"/>
</dbReference>
<evidence type="ECO:0000256" key="15">
    <source>
        <dbReference type="HAMAP-Rule" id="MF_00104"/>
    </source>
</evidence>
<keyword evidence="8 15" id="KW-0819">tRNA processing</keyword>
<dbReference type="GO" id="GO:0006364">
    <property type="term" value="P:rRNA processing"/>
    <property type="evidence" value="ECO:0007669"/>
    <property type="project" value="UniProtKB-UniRule"/>
</dbReference>
<evidence type="ECO:0000256" key="5">
    <source>
        <dbReference type="ARBA" id="ARBA00022490"/>
    </source>
</evidence>
<keyword evidence="10 15" id="KW-0479">Metal-binding</keyword>
<dbReference type="SUPFAM" id="SSF54768">
    <property type="entry name" value="dsRNA-binding domain-like"/>
    <property type="match status" value="1"/>
</dbReference>
<reference evidence="18 19" key="1">
    <citation type="submission" date="2018-08" db="EMBL/GenBank/DDBJ databases">
        <title>A genome reference for cultivated species of the human gut microbiota.</title>
        <authorList>
            <person name="Zou Y."/>
            <person name="Xue W."/>
            <person name="Luo G."/>
        </authorList>
    </citation>
    <scope>NUCLEOTIDE SEQUENCE [LARGE SCALE GENOMIC DNA]</scope>
    <source>
        <strain evidence="18 19">AF35-6BH</strain>
    </source>
</reference>
<keyword evidence="12 15" id="KW-0378">Hydrolase</keyword>
<dbReference type="GO" id="GO:0004525">
    <property type="term" value="F:ribonuclease III activity"/>
    <property type="evidence" value="ECO:0007669"/>
    <property type="project" value="UniProtKB-UniRule"/>
</dbReference>
<dbReference type="EMBL" id="QRPK01000015">
    <property type="protein sequence ID" value="RHM12502.1"/>
    <property type="molecule type" value="Genomic_DNA"/>
</dbReference>
<organism evidence="18 19">
    <name type="scientific">Amedibacillus dolichus</name>
    <dbReference type="NCBI Taxonomy" id="31971"/>
    <lineage>
        <taxon>Bacteria</taxon>
        <taxon>Bacillati</taxon>
        <taxon>Bacillota</taxon>
        <taxon>Erysipelotrichia</taxon>
        <taxon>Erysipelotrichales</taxon>
        <taxon>Erysipelotrichaceae</taxon>
        <taxon>Amedibacillus</taxon>
    </lineage>
</organism>
<dbReference type="CDD" id="cd00593">
    <property type="entry name" value="RIBOc"/>
    <property type="match status" value="1"/>
</dbReference>
<evidence type="ECO:0000256" key="8">
    <source>
        <dbReference type="ARBA" id="ARBA00022694"/>
    </source>
</evidence>
<feature type="domain" description="DRBM" evidence="16">
    <location>
        <begin position="158"/>
        <end position="227"/>
    </location>
</feature>
<keyword evidence="19" id="KW-1185">Reference proteome</keyword>
<dbReference type="GO" id="GO:0003725">
    <property type="term" value="F:double-stranded RNA binding"/>
    <property type="evidence" value="ECO:0007669"/>
    <property type="project" value="TreeGrafter"/>
</dbReference>
<name>A0A415PIB3_9FIRM</name>
<evidence type="ECO:0000313" key="19">
    <source>
        <dbReference type="Proteomes" id="UP000284868"/>
    </source>
</evidence>
<comment type="similarity">
    <text evidence="3">Belongs to the ribonuclease III family.</text>
</comment>
<dbReference type="GO" id="GO:0006397">
    <property type="term" value="P:mRNA processing"/>
    <property type="evidence" value="ECO:0007669"/>
    <property type="project" value="UniProtKB-UniRule"/>
</dbReference>
<keyword evidence="7 15" id="KW-0507">mRNA processing</keyword>
<dbReference type="Pfam" id="PF00035">
    <property type="entry name" value="dsrm"/>
    <property type="match status" value="1"/>
</dbReference>
<dbReference type="InterPro" id="IPR036389">
    <property type="entry name" value="RNase_III_sf"/>
</dbReference>
<evidence type="ECO:0000256" key="3">
    <source>
        <dbReference type="ARBA" id="ARBA00010183"/>
    </source>
</evidence>
<evidence type="ECO:0000256" key="10">
    <source>
        <dbReference type="ARBA" id="ARBA00022723"/>
    </source>
</evidence>
<dbReference type="Pfam" id="PF14622">
    <property type="entry name" value="Ribonucleas_3_3"/>
    <property type="match status" value="1"/>
</dbReference>
<dbReference type="Proteomes" id="UP000284868">
    <property type="component" value="Unassembled WGS sequence"/>
</dbReference>
<feature type="binding site" evidence="15">
    <location>
        <position position="45"/>
    </location>
    <ligand>
        <name>Mg(2+)</name>
        <dbReference type="ChEBI" id="CHEBI:18420"/>
    </ligand>
</feature>
<sequence>MDTIFEWLKQRGIQIENKERMVEALTHSSYVNEHKASKHDNERLEFMGDAVLQLWSTRKLFHLTPALSEGQMTTLRAQLVCEEALAAYNRTLGWGKYLLLGVGEEKTGGRNRDSLLADMFEAVLGAIYLDQGMEAVDIILESVLTPAITQPKSESVIDYKTKLQEYIQADTRKNVHYELVSTSGPSNAPIFEVIVKLEDIIMGKGVGNSKKRAEQMAAKDAFEKMAK</sequence>
<keyword evidence="15" id="KW-0699">rRNA-binding</keyword>
<dbReference type="NCBIfam" id="TIGR02191">
    <property type="entry name" value="RNaseIII"/>
    <property type="match status" value="1"/>
</dbReference>
<dbReference type="SUPFAM" id="SSF69065">
    <property type="entry name" value="RNase III domain-like"/>
    <property type="match status" value="1"/>
</dbReference>
<dbReference type="OrthoDB" id="9805026at2"/>
<evidence type="ECO:0000259" key="16">
    <source>
        <dbReference type="PROSITE" id="PS50137"/>
    </source>
</evidence>
<dbReference type="RefSeq" id="WP_004799889.1">
    <property type="nucleotide sequence ID" value="NZ_CABKNA010000003.1"/>
</dbReference>
<dbReference type="GO" id="GO:0042802">
    <property type="term" value="F:identical protein binding"/>
    <property type="evidence" value="ECO:0007669"/>
    <property type="project" value="UniProtKB-ARBA"/>
</dbReference>
<evidence type="ECO:0000313" key="18">
    <source>
        <dbReference type="EMBL" id="RHM12502.1"/>
    </source>
</evidence>
<dbReference type="FunFam" id="3.30.160.20:FF:000003">
    <property type="entry name" value="Ribonuclease 3"/>
    <property type="match status" value="1"/>
</dbReference>
<evidence type="ECO:0000256" key="7">
    <source>
        <dbReference type="ARBA" id="ARBA00022664"/>
    </source>
</evidence>
<dbReference type="Gene3D" id="3.30.160.20">
    <property type="match status" value="1"/>
</dbReference>
<comment type="function">
    <text evidence="15">Digests double-stranded RNA. Involved in the processing of primary rRNA transcript to yield the immediate precursors to the large and small rRNAs (23S and 16S). Processes some mRNAs, and tRNAs when they are encoded in the rRNA operon. Processes pre-crRNA and tracrRNA of type II CRISPR loci if present in the organism.</text>
</comment>
<evidence type="ECO:0000256" key="6">
    <source>
        <dbReference type="ARBA" id="ARBA00022552"/>
    </source>
</evidence>
<comment type="subcellular location">
    <subcellularLocation>
        <location evidence="2 15">Cytoplasm</location>
    </subcellularLocation>
</comment>
<keyword evidence="9 15" id="KW-0540">Nuclease</keyword>
<comment type="cofactor">
    <cofactor evidence="15">
        <name>Mg(2+)</name>
        <dbReference type="ChEBI" id="CHEBI:18420"/>
    </cofactor>
</comment>
<dbReference type="PANTHER" id="PTHR11207">
    <property type="entry name" value="RIBONUCLEASE III"/>
    <property type="match status" value="1"/>
</dbReference>
<dbReference type="GO" id="GO:0005737">
    <property type="term" value="C:cytoplasm"/>
    <property type="evidence" value="ECO:0007669"/>
    <property type="project" value="UniProtKB-SubCell"/>
</dbReference>
<evidence type="ECO:0000256" key="4">
    <source>
        <dbReference type="ARBA" id="ARBA00011738"/>
    </source>
</evidence>
<dbReference type="InterPro" id="IPR011907">
    <property type="entry name" value="RNase_III"/>
</dbReference>
<keyword evidence="11 15" id="KW-0255">Endonuclease</keyword>
<proteinExistence type="inferred from homology"/>
<evidence type="ECO:0000256" key="9">
    <source>
        <dbReference type="ARBA" id="ARBA00022722"/>
    </source>
</evidence>
<dbReference type="PROSITE" id="PS50137">
    <property type="entry name" value="DS_RBD"/>
    <property type="match status" value="1"/>
</dbReference>
<evidence type="ECO:0000256" key="2">
    <source>
        <dbReference type="ARBA" id="ARBA00004496"/>
    </source>
</evidence>
<feature type="active site" evidence="15">
    <location>
        <position position="49"/>
    </location>
</feature>
<dbReference type="PROSITE" id="PS50142">
    <property type="entry name" value="RNASE_3_2"/>
    <property type="match status" value="1"/>
</dbReference>
<evidence type="ECO:0000256" key="14">
    <source>
        <dbReference type="ARBA" id="ARBA00022884"/>
    </source>
</evidence>
<evidence type="ECO:0000256" key="12">
    <source>
        <dbReference type="ARBA" id="ARBA00022801"/>
    </source>
</evidence>
<gene>
    <name evidence="15 18" type="primary">rnc</name>
    <name evidence="18" type="ORF">DWZ83_04385</name>
</gene>
<dbReference type="SMART" id="SM00358">
    <property type="entry name" value="DSRM"/>
    <property type="match status" value="1"/>
</dbReference>
<dbReference type="Gene3D" id="1.10.1520.10">
    <property type="entry name" value="Ribonuclease III domain"/>
    <property type="match status" value="1"/>
</dbReference>
<dbReference type="SMART" id="SM00535">
    <property type="entry name" value="RIBOc"/>
    <property type="match status" value="1"/>
</dbReference>
<dbReference type="GO" id="GO:0008033">
    <property type="term" value="P:tRNA processing"/>
    <property type="evidence" value="ECO:0007669"/>
    <property type="project" value="UniProtKB-KW"/>
</dbReference>
<keyword evidence="14 15" id="KW-0694">RNA-binding</keyword>